<dbReference type="EMBL" id="JAWDGP010004953">
    <property type="protein sequence ID" value="KAK3760768.1"/>
    <property type="molecule type" value="Genomic_DNA"/>
</dbReference>
<accession>A0AAE1D8X3</accession>
<protein>
    <submittedName>
        <fullName evidence="1">Uncharacterized protein</fullName>
    </submittedName>
</protein>
<reference evidence="1" key="1">
    <citation type="journal article" date="2023" name="G3 (Bethesda)">
        <title>A reference genome for the long-term kleptoplast-retaining sea slug Elysia crispata morphotype clarki.</title>
        <authorList>
            <person name="Eastman K.E."/>
            <person name="Pendleton A.L."/>
            <person name="Shaikh M.A."/>
            <person name="Suttiyut T."/>
            <person name="Ogas R."/>
            <person name="Tomko P."/>
            <person name="Gavelis G."/>
            <person name="Widhalm J.R."/>
            <person name="Wisecaver J.H."/>
        </authorList>
    </citation>
    <scope>NUCLEOTIDE SEQUENCE</scope>
    <source>
        <strain evidence="1">ECLA1</strain>
    </source>
</reference>
<name>A0AAE1D8X3_9GAST</name>
<keyword evidence="2" id="KW-1185">Reference proteome</keyword>
<proteinExistence type="predicted"/>
<organism evidence="1 2">
    <name type="scientific">Elysia crispata</name>
    <name type="common">lettuce slug</name>
    <dbReference type="NCBI Taxonomy" id="231223"/>
    <lineage>
        <taxon>Eukaryota</taxon>
        <taxon>Metazoa</taxon>
        <taxon>Spiralia</taxon>
        <taxon>Lophotrochozoa</taxon>
        <taxon>Mollusca</taxon>
        <taxon>Gastropoda</taxon>
        <taxon>Heterobranchia</taxon>
        <taxon>Euthyneura</taxon>
        <taxon>Panpulmonata</taxon>
        <taxon>Sacoglossa</taxon>
        <taxon>Placobranchoidea</taxon>
        <taxon>Plakobranchidae</taxon>
        <taxon>Elysia</taxon>
    </lineage>
</organism>
<gene>
    <name evidence="1" type="ORF">RRG08_056178</name>
</gene>
<dbReference type="AlphaFoldDB" id="A0AAE1D8X3"/>
<evidence type="ECO:0000313" key="2">
    <source>
        <dbReference type="Proteomes" id="UP001283361"/>
    </source>
</evidence>
<dbReference type="Proteomes" id="UP001283361">
    <property type="component" value="Unassembled WGS sequence"/>
</dbReference>
<sequence>MICLEAAPYGYERKVAIRISVSKVKYFSNWFVSYMLGSAAISVDTHCSGRLELLTSVFYTFRPLSRRNRLTKSTGAARVNRHPGLWCLLVHAIGNRQQMTVYWSVVGTRPEWSSMAGGTDLRVGAQKSDGENGACSNKGRKSVTISEARAAIGLATRQHRSVNGEGSPSRFRGEKETTCLGRRISVCIHCLVKLVLSPQARCQATPAGLDHQV</sequence>
<evidence type="ECO:0000313" key="1">
    <source>
        <dbReference type="EMBL" id="KAK3760768.1"/>
    </source>
</evidence>
<comment type="caution">
    <text evidence="1">The sequence shown here is derived from an EMBL/GenBank/DDBJ whole genome shotgun (WGS) entry which is preliminary data.</text>
</comment>